<keyword evidence="1" id="KW-0472">Membrane</keyword>
<organism evidence="3">
    <name type="scientific">Ixodes ricinus</name>
    <name type="common">Common tick</name>
    <name type="synonym">Acarus ricinus</name>
    <dbReference type="NCBI Taxonomy" id="34613"/>
    <lineage>
        <taxon>Eukaryota</taxon>
        <taxon>Metazoa</taxon>
        <taxon>Ecdysozoa</taxon>
        <taxon>Arthropoda</taxon>
        <taxon>Chelicerata</taxon>
        <taxon>Arachnida</taxon>
        <taxon>Acari</taxon>
        <taxon>Parasitiformes</taxon>
        <taxon>Ixodida</taxon>
        <taxon>Ixodoidea</taxon>
        <taxon>Ixodidae</taxon>
        <taxon>Ixodinae</taxon>
        <taxon>Ixodes</taxon>
    </lineage>
</organism>
<dbReference type="AlphaFoldDB" id="A0A147BD16"/>
<evidence type="ECO:0000256" key="2">
    <source>
        <dbReference type="SAM" id="SignalP"/>
    </source>
</evidence>
<feature type="signal peptide" evidence="2">
    <location>
        <begin position="1"/>
        <end position="19"/>
    </location>
</feature>
<dbReference type="EMBL" id="GEGO01006748">
    <property type="protein sequence ID" value="JAR88656.1"/>
    <property type="molecule type" value="Transcribed_RNA"/>
</dbReference>
<evidence type="ECO:0000313" key="3">
    <source>
        <dbReference type="EMBL" id="JAR88656.1"/>
    </source>
</evidence>
<sequence>MSCFIVVLAGSLVWAISQGVCKERKKNQVVLQANATSLLGNANITLLLFFFFFYRLQFLYGASVGGRVTLMLKAGANLELACPSIVVPSSLFF</sequence>
<keyword evidence="2" id="KW-0732">Signal</keyword>
<keyword evidence="1" id="KW-1133">Transmembrane helix</keyword>
<proteinExistence type="predicted"/>
<protein>
    <recommendedName>
        <fullName evidence="4">Secreted protein</fullName>
    </recommendedName>
</protein>
<keyword evidence="1" id="KW-0812">Transmembrane</keyword>
<feature type="transmembrane region" description="Helical" evidence="1">
    <location>
        <begin position="35"/>
        <end position="54"/>
    </location>
</feature>
<reference evidence="3" key="1">
    <citation type="journal article" date="2018" name="PLoS Negl. Trop. Dis.">
        <title>Sialome diversity of ticks revealed by RNAseq of single tick salivary glands.</title>
        <authorList>
            <person name="Perner J."/>
            <person name="Kropackova S."/>
            <person name="Kopacek P."/>
            <person name="Ribeiro J.M."/>
        </authorList>
    </citation>
    <scope>NUCLEOTIDE SEQUENCE</scope>
    <source>
        <strain evidence="3">Siblings of single egg batch collected in Ceske Budejovice</strain>
        <tissue evidence="3">Salivary glands</tissue>
    </source>
</reference>
<accession>A0A147BD16</accession>
<evidence type="ECO:0008006" key="4">
    <source>
        <dbReference type="Google" id="ProtNLM"/>
    </source>
</evidence>
<name>A0A147BD16_IXORI</name>
<feature type="chain" id="PRO_5007542003" description="Secreted protein" evidence="2">
    <location>
        <begin position="20"/>
        <end position="93"/>
    </location>
</feature>
<evidence type="ECO:0000256" key="1">
    <source>
        <dbReference type="SAM" id="Phobius"/>
    </source>
</evidence>